<feature type="domain" description="Histidine kinase" evidence="5">
    <location>
        <begin position="1505"/>
        <end position="1720"/>
    </location>
</feature>
<dbReference type="SMART" id="SM00220">
    <property type="entry name" value="S_TKc"/>
    <property type="match status" value="1"/>
</dbReference>
<dbReference type="SMART" id="SM00065">
    <property type="entry name" value="GAF"/>
    <property type="match status" value="1"/>
</dbReference>
<dbReference type="InterPro" id="IPR041664">
    <property type="entry name" value="AAA_16"/>
</dbReference>
<accession>A0A4Q7RE02</accession>
<dbReference type="SUPFAM" id="SSF56112">
    <property type="entry name" value="Protein kinase-like (PK-like)"/>
    <property type="match status" value="1"/>
</dbReference>
<dbReference type="PROSITE" id="PS50011">
    <property type="entry name" value="PROTEIN_KINASE_DOM"/>
    <property type="match status" value="1"/>
</dbReference>
<protein>
    <recommendedName>
        <fullName evidence="2">histidine kinase</fullName>
        <ecNumber evidence="2">2.7.13.3</ecNumber>
    </recommendedName>
</protein>
<dbReference type="Gene3D" id="1.10.510.10">
    <property type="entry name" value="Transferase(Phosphotransferase) domain 1"/>
    <property type="match status" value="1"/>
</dbReference>
<dbReference type="EMBL" id="SGXM01000009">
    <property type="protein sequence ID" value="RZT31393.1"/>
    <property type="molecule type" value="Genomic_DNA"/>
</dbReference>
<keyword evidence="7" id="KW-1185">Reference proteome</keyword>
<dbReference type="Pfam" id="PF13191">
    <property type="entry name" value="AAA_16"/>
    <property type="match status" value="1"/>
</dbReference>
<sequence length="1733" mass="186933">MPFPKAEIELGFDSTWEAGDRMFGRGRALRGDDSTSPVLGVWAADDHRLPETFERLAHEHALRDDLDPAWAAVPQDLLRERGQVVLLLADPGGEPLSRLIDAPLPAAAFLDIAIATVMAVCQLHQRGLIHKDLKPAHVLVAPDRSRVWLTGFGIASRMGRGAVPMAEAGEIAGTLAYMAPEQTGRMHRAIDTRTDLYALGVLFYRMLTGTLPFSATDPLDWVHWHLAREAVPPAEQLGSVPAMLSAMVMKLLAKPAEDRYQTTAGLLRDLQRCQRGLAAEARIEPFQPGEHDISDTLVIPEFLYGRAPQLATLAGTLDRVAATGRSESVVVSGPSGAGKTAVVQELQRTILQRRGLYAAAKADLAGRGQDRLPYSTLAQALRGLLRELLALGEAEQAPWRGAIAEALGPNAGLLVPLLPELDQWLGPAPWTREAPSREVEARLRLALQSLVGALAGVARPLTLCLDDAQWLDAGTAVLLRHLLTAPGEGHLLLVSAYRTDAIDDAQALPRGIAAWRERGAAVTHVALGNLDAPDLHQLVADTLHCSPGSSAPLARVVMEKTAGNPFFVTHFLAELADGGLLRFDHVAARWTWEIGPIEARGFTDNVVSLMVDRIGRLPASTRAALELLACLGNDIPDTLLRQAWDGDAAALDAALAAAVQMGLITRQDRLLRFCHDRMLAAAYARLPEPDRPGVHLRIGRQLLARLSEEEIDANVFTVAGQLNRAAGLIESAAERDRLAELNLAAALRARTACANAAALHYLSAGVAMLSADAFGRCHALAFSLTLHLAECEFLTGDVARAEQRLDALAARIDALTELAVVTQVKLGLLLTSGRRAEAVAVGLDYLARAGIAWTAEPLAEAVAEEEALLTRQLAGREIASLEALPAMSDPGALATMRVLTALLQPAWYSDEHLRGLVILRMVNLSVARGNSDESCLGYAWLAMLRVAASPDNPDGAALARLAQALAERHGVDRFRARVCQVVGGNLLHWTQPLRVARGVAREGLALTQQIGDLTYAAYLRSNLITHALAIGDPLGRVLRDAESGSVYTWGPRFALVADRLAPQRQLVRTLRGLTPVFGRFDDDDFDERAFEARLPGDVGLRLAACWYWIRKLQARYLAGDGAAACAAAERAAELLWTSPAYFEQAEYHFYAALARAACCNPALDDDLALHLPALAGHHRQLARWARHCPATFGNRAALVAAEIARLEGRDVEAMRGYEAAIASARDSDLIHMQALANELAGRFYMERGIEHPAAMYLREARHCYLHWGADAKVWQLDARYPQLVAGAGGRSAAAPAMGTIGAPLQHLDLATVMAVSEAVSGEVRLDRLMEMLLRTALEQAGATRGLLILPSGGHYRVAAEAGIRDHAVTMALADRPLDASDLPLSVINHVLQAREHMVFDDVAAQRPFTADPYIRQRRARSMLCLPLLNQGKLAGVLYLDNALAPGVFGPARTEVIKLLAFQAASALENSRLFEARRQADEALRQAQSDLAHVGRVMTLSALTTSIAHEVSQPIAAMTIEANAALRWLRRERPNVDEAIESLSGIVRQGQRARSVIAGMRAMLRNAAPQAQPLDLNALVDESVPLFGGELTRHRISLKTDLAGDLPQVRGDKVQLQQVFLNLAINAIEAMRDVVDHARDLTVRTAVGAGGEVLLSVHDVGVGLPGDPAQMFEAFYTTKPEGMGMGLAICRSILETHGGDLHAWPNWPAGAVFGFALPPMDVEGAETIAETPKA</sequence>
<evidence type="ECO:0000256" key="3">
    <source>
        <dbReference type="SAM" id="Coils"/>
    </source>
</evidence>
<keyword evidence="6" id="KW-0808">Transferase</keyword>
<dbReference type="GO" id="GO:0005524">
    <property type="term" value="F:ATP binding"/>
    <property type="evidence" value="ECO:0007669"/>
    <property type="project" value="InterPro"/>
</dbReference>
<feature type="domain" description="Protein kinase" evidence="4">
    <location>
        <begin position="12"/>
        <end position="277"/>
    </location>
</feature>
<dbReference type="Gene3D" id="3.30.565.10">
    <property type="entry name" value="Histidine kinase-like ATPase, C-terminal domain"/>
    <property type="match status" value="1"/>
</dbReference>
<comment type="catalytic activity">
    <reaction evidence="1">
        <text>ATP + protein L-histidine = ADP + protein N-phospho-L-histidine.</text>
        <dbReference type="EC" id="2.7.13.3"/>
    </reaction>
</comment>
<keyword evidence="6" id="KW-0418">Kinase</keyword>
<feature type="coiled-coil region" evidence="3">
    <location>
        <begin position="791"/>
        <end position="818"/>
    </location>
</feature>
<comment type="caution">
    <text evidence="6">The sequence shown here is derived from an EMBL/GenBank/DDBJ whole genome shotgun (WGS) entry which is preliminary data.</text>
</comment>
<evidence type="ECO:0000259" key="5">
    <source>
        <dbReference type="PROSITE" id="PS50109"/>
    </source>
</evidence>
<organism evidence="6 7">
    <name type="scientific">Cupriavidus agavae</name>
    <dbReference type="NCBI Taxonomy" id="1001822"/>
    <lineage>
        <taxon>Bacteria</taxon>
        <taxon>Pseudomonadati</taxon>
        <taxon>Pseudomonadota</taxon>
        <taxon>Betaproteobacteria</taxon>
        <taxon>Burkholderiales</taxon>
        <taxon>Burkholderiaceae</taxon>
        <taxon>Cupriavidus</taxon>
    </lineage>
</organism>
<dbReference type="SUPFAM" id="SSF55781">
    <property type="entry name" value="GAF domain-like"/>
    <property type="match status" value="1"/>
</dbReference>
<dbReference type="InterPro" id="IPR027417">
    <property type="entry name" value="P-loop_NTPase"/>
</dbReference>
<dbReference type="InterPro" id="IPR036890">
    <property type="entry name" value="HATPase_C_sf"/>
</dbReference>
<name>A0A4Q7RE02_9BURK</name>
<dbReference type="SMART" id="SM00387">
    <property type="entry name" value="HATPase_c"/>
    <property type="match status" value="1"/>
</dbReference>
<keyword evidence="3" id="KW-0175">Coiled coil</keyword>
<dbReference type="Pfam" id="PF00069">
    <property type="entry name" value="Pkinase"/>
    <property type="match status" value="1"/>
</dbReference>
<dbReference type="PANTHER" id="PTHR43642:SF1">
    <property type="entry name" value="HYBRID SIGNAL TRANSDUCTION HISTIDINE KINASE G"/>
    <property type="match status" value="1"/>
</dbReference>
<reference evidence="6 7" key="1">
    <citation type="journal article" date="2015" name="Stand. Genomic Sci.">
        <title>Genomic Encyclopedia of Bacterial and Archaeal Type Strains, Phase III: the genomes of soil and plant-associated and newly described type strains.</title>
        <authorList>
            <person name="Whitman W.B."/>
            <person name="Woyke T."/>
            <person name="Klenk H.P."/>
            <person name="Zhou Y."/>
            <person name="Lilburn T.G."/>
            <person name="Beck B.J."/>
            <person name="De Vos P."/>
            <person name="Vandamme P."/>
            <person name="Eisen J.A."/>
            <person name="Garrity G."/>
            <person name="Hugenholtz P."/>
            <person name="Kyrpides N.C."/>
        </authorList>
    </citation>
    <scope>NUCLEOTIDE SEQUENCE [LARGE SCALE GENOMIC DNA]</scope>
    <source>
        <strain evidence="6 7">ASC-9842</strain>
    </source>
</reference>
<dbReference type="EC" id="2.7.13.3" evidence="2"/>
<evidence type="ECO:0000313" key="7">
    <source>
        <dbReference type="Proteomes" id="UP000291078"/>
    </source>
</evidence>
<dbReference type="CDD" id="cd14014">
    <property type="entry name" value="STKc_PknB_like"/>
    <property type="match status" value="1"/>
</dbReference>
<dbReference type="InterPro" id="IPR005467">
    <property type="entry name" value="His_kinase_dom"/>
</dbReference>
<dbReference type="InterPro" id="IPR004358">
    <property type="entry name" value="Sig_transdc_His_kin-like_C"/>
</dbReference>
<dbReference type="PROSITE" id="PS50109">
    <property type="entry name" value="HIS_KIN"/>
    <property type="match status" value="1"/>
</dbReference>
<evidence type="ECO:0000259" key="4">
    <source>
        <dbReference type="PROSITE" id="PS50011"/>
    </source>
</evidence>
<dbReference type="Pfam" id="PF01590">
    <property type="entry name" value="GAF"/>
    <property type="match status" value="1"/>
</dbReference>
<dbReference type="InterPro" id="IPR003594">
    <property type="entry name" value="HATPase_dom"/>
</dbReference>
<dbReference type="InterPro" id="IPR029016">
    <property type="entry name" value="GAF-like_dom_sf"/>
</dbReference>
<dbReference type="RefSeq" id="WP_130393464.1">
    <property type="nucleotide sequence ID" value="NZ_SGXM01000009.1"/>
</dbReference>
<dbReference type="InterPro" id="IPR000719">
    <property type="entry name" value="Prot_kinase_dom"/>
</dbReference>
<dbReference type="OrthoDB" id="9801841at2"/>
<gene>
    <name evidence="6" type="ORF">EV147_4574</name>
</gene>
<dbReference type="PANTHER" id="PTHR43642">
    <property type="entry name" value="HYBRID SIGNAL TRANSDUCTION HISTIDINE KINASE G"/>
    <property type="match status" value="1"/>
</dbReference>
<dbReference type="Pfam" id="PF02518">
    <property type="entry name" value="HATPase_c"/>
    <property type="match status" value="1"/>
</dbReference>
<dbReference type="GO" id="GO:0004674">
    <property type="term" value="F:protein serine/threonine kinase activity"/>
    <property type="evidence" value="ECO:0007669"/>
    <property type="project" value="UniProtKB-KW"/>
</dbReference>
<evidence type="ECO:0000256" key="1">
    <source>
        <dbReference type="ARBA" id="ARBA00000085"/>
    </source>
</evidence>
<dbReference type="Gene3D" id="3.40.50.300">
    <property type="entry name" value="P-loop containing nucleotide triphosphate hydrolases"/>
    <property type="match status" value="1"/>
</dbReference>
<evidence type="ECO:0000256" key="2">
    <source>
        <dbReference type="ARBA" id="ARBA00012438"/>
    </source>
</evidence>
<keyword evidence="6" id="KW-0723">Serine/threonine-protein kinase</keyword>
<dbReference type="SUPFAM" id="SSF55874">
    <property type="entry name" value="ATPase domain of HSP90 chaperone/DNA topoisomerase II/histidine kinase"/>
    <property type="match status" value="1"/>
</dbReference>
<dbReference type="Proteomes" id="UP000291078">
    <property type="component" value="Unassembled WGS sequence"/>
</dbReference>
<dbReference type="GO" id="GO:0004673">
    <property type="term" value="F:protein histidine kinase activity"/>
    <property type="evidence" value="ECO:0007669"/>
    <property type="project" value="UniProtKB-EC"/>
</dbReference>
<dbReference type="SUPFAM" id="SSF52540">
    <property type="entry name" value="P-loop containing nucleoside triphosphate hydrolases"/>
    <property type="match status" value="1"/>
</dbReference>
<evidence type="ECO:0000313" key="6">
    <source>
        <dbReference type="EMBL" id="RZT31393.1"/>
    </source>
</evidence>
<dbReference type="PRINTS" id="PR00344">
    <property type="entry name" value="BCTRLSENSOR"/>
</dbReference>
<dbReference type="InterPro" id="IPR003018">
    <property type="entry name" value="GAF"/>
</dbReference>
<dbReference type="InterPro" id="IPR053159">
    <property type="entry name" value="Hybrid_Histidine_Kinase"/>
</dbReference>
<dbReference type="Gene3D" id="3.30.450.40">
    <property type="match status" value="1"/>
</dbReference>
<dbReference type="InterPro" id="IPR011009">
    <property type="entry name" value="Kinase-like_dom_sf"/>
</dbReference>
<dbReference type="Gene3D" id="1.10.287.130">
    <property type="match status" value="1"/>
</dbReference>
<proteinExistence type="predicted"/>